<comment type="caution">
    <text evidence="1">The sequence shown here is derived from an EMBL/GenBank/DDBJ whole genome shotgun (WGS) entry which is preliminary data.</text>
</comment>
<accession>X1Q033</accession>
<proteinExistence type="predicted"/>
<gene>
    <name evidence="1" type="ORF">S12H4_05061</name>
</gene>
<name>X1Q033_9ZZZZ</name>
<dbReference type="EMBL" id="BARW01001635">
    <property type="protein sequence ID" value="GAI61917.1"/>
    <property type="molecule type" value="Genomic_DNA"/>
</dbReference>
<reference evidence="1" key="1">
    <citation type="journal article" date="2014" name="Front. Microbiol.">
        <title>High frequency of phylogenetically diverse reductive dehalogenase-homologous genes in deep subseafloor sedimentary metagenomes.</title>
        <authorList>
            <person name="Kawai M."/>
            <person name="Futagami T."/>
            <person name="Toyoda A."/>
            <person name="Takaki Y."/>
            <person name="Nishi S."/>
            <person name="Hori S."/>
            <person name="Arai W."/>
            <person name="Tsubouchi T."/>
            <person name="Morono Y."/>
            <person name="Uchiyama I."/>
            <person name="Ito T."/>
            <person name="Fujiyama A."/>
            <person name="Inagaki F."/>
            <person name="Takami H."/>
        </authorList>
    </citation>
    <scope>NUCLEOTIDE SEQUENCE</scope>
    <source>
        <strain evidence="1">Expedition CK06-06</strain>
    </source>
</reference>
<protein>
    <submittedName>
        <fullName evidence="1">Uncharacterized protein</fullName>
    </submittedName>
</protein>
<evidence type="ECO:0000313" key="1">
    <source>
        <dbReference type="EMBL" id="GAI61917.1"/>
    </source>
</evidence>
<organism evidence="1">
    <name type="scientific">marine sediment metagenome</name>
    <dbReference type="NCBI Taxonomy" id="412755"/>
    <lineage>
        <taxon>unclassified sequences</taxon>
        <taxon>metagenomes</taxon>
        <taxon>ecological metagenomes</taxon>
    </lineage>
</organism>
<dbReference type="AlphaFoldDB" id="X1Q033"/>
<sequence>MENLVITDFTAAAAAETEVDFPAGTPPIAAINWARLLHTLAAGGAHTEIDLAYTDPITADDQIRLIDKDTFGIRPAVAIEIHDTLHLNVVEVGEKVEIS</sequence>